<dbReference type="PANTHER" id="PTHR37908">
    <property type="entry name" value="TRANSMEMBRANE PROTEIN"/>
    <property type="match status" value="1"/>
</dbReference>
<name>A0A3S3R1V3_9MAGN</name>
<proteinExistence type="predicted"/>
<feature type="compositionally biased region" description="Polar residues" evidence="1">
    <location>
        <begin position="54"/>
        <end position="69"/>
    </location>
</feature>
<dbReference type="Proteomes" id="UP000283530">
    <property type="component" value="Unassembled WGS sequence"/>
</dbReference>
<reference evidence="3 4" key="1">
    <citation type="journal article" date="2019" name="Nat. Plants">
        <title>Stout camphor tree genome fills gaps in understanding of flowering plant genome evolution.</title>
        <authorList>
            <person name="Chaw S.M."/>
            <person name="Liu Y.C."/>
            <person name="Wu Y.W."/>
            <person name="Wang H.Y."/>
            <person name="Lin C.I."/>
            <person name="Wu C.S."/>
            <person name="Ke H.M."/>
            <person name="Chang L.Y."/>
            <person name="Hsu C.Y."/>
            <person name="Yang H.T."/>
            <person name="Sudianto E."/>
            <person name="Hsu M.H."/>
            <person name="Wu K.P."/>
            <person name="Wang L.N."/>
            <person name="Leebens-Mack J.H."/>
            <person name="Tsai I.J."/>
        </authorList>
    </citation>
    <scope>NUCLEOTIDE SEQUENCE [LARGE SCALE GENOMIC DNA]</scope>
    <source>
        <strain evidence="4">cv. Chaw 1501</strain>
        <tissue evidence="3">Young leaves</tissue>
    </source>
</reference>
<dbReference type="AlphaFoldDB" id="A0A3S3R1V3"/>
<gene>
    <name evidence="3" type="ORF">CKAN_02235100</name>
</gene>
<dbReference type="OrthoDB" id="1655189at2759"/>
<accession>A0A3S3R1V3</accession>
<comment type="caution">
    <text evidence="3">The sequence shown here is derived from an EMBL/GenBank/DDBJ whole genome shotgun (WGS) entry which is preliminary data.</text>
</comment>
<organism evidence="3 4">
    <name type="scientific">Cinnamomum micranthum f. kanehirae</name>
    <dbReference type="NCBI Taxonomy" id="337451"/>
    <lineage>
        <taxon>Eukaryota</taxon>
        <taxon>Viridiplantae</taxon>
        <taxon>Streptophyta</taxon>
        <taxon>Embryophyta</taxon>
        <taxon>Tracheophyta</taxon>
        <taxon>Spermatophyta</taxon>
        <taxon>Magnoliopsida</taxon>
        <taxon>Magnoliidae</taxon>
        <taxon>Laurales</taxon>
        <taxon>Lauraceae</taxon>
        <taxon>Cinnamomum</taxon>
    </lineage>
</organism>
<dbReference type="PANTHER" id="PTHR37908:SF3">
    <property type="entry name" value="TRANSMEMBRANE PROTEIN"/>
    <property type="match status" value="1"/>
</dbReference>
<feature type="signal peptide" evidence="2">
    <location>
        <begin position="1"/>
        <end position="21"/>
    </location>
</feature>
<evidence type="ECO:0000256" key="2">
    <source>
        <dbReference type="SAM" id="SignalP"/>
    </source>
</evidence>
<evidence type="ECO:0000313" key="3">
    <source>
        <dbReference type="EMBL" id="RWR93116.1"/>
    </source>
</evidence>
<keyword evidence="2" id="KW-0732">Signal</keyword>
<dbReference type="EMBL" id="QPKB01000009">
    <property type="protein sequence ID" value="RWR93116.1"/>
    <property type="molecule type" value="Genomic_DNA"/>
</dbReference>
<feature type="chain" id="PRO_5018590516" evidence="2">
    <location>
        <begin position="22"/>
        <end position="91"/>
    </location>
</feature>
<evidence type="ECO:0000313" key="4">
    <source>
        <dbReference type="Proteomes" id="UP000283530"/>
    </source>
</evidence>
<evidence type="ECO:0000256" key="1">
    <source>
        <dbReference type="SAM" id="MobiDB-lite"/>
    </source>
</evidence>
<keyword evidence="4" id="KW-1185">Reference proteome</keyword>
<protein>
    <submittedName>
        <fullName evidence="3">Uncharacterized protein</fullName>
    </submittedName>
</protein>
<sequence length="91" mass="9693">MGRSYFLDLLLIAALLSLTLSQGMGRNKMRFGEGASSYDVDVVNLERVDRGTMEVTTDYSDPGANTNPGNGYMIPPPPAGPSGGQQSEIKP</sequence>
<feature type="region of interest" description="Disordered" evidence="1">
    <location>
        <begin position="52"/>
        <end position="91"/>
    </location>
</feature>